<dbReference type="PANTHER" id="PTHR43507:SF20">
    <property type="entry name" value="NADH-UBIQUINONE OXIDOREDUCTASE CHAIN 4"/>
    <property type="match status" value="1"/>
</dbReference>
<evidence type="ECO:0000256" key="5">
    <source>
        <dbReference type="ARBA" id="ARBA00021006"/>
    </source>
</evidence>
<feature type="transmembrane region" description="Helical" evidence="17">
    <location>
        <begin position="374"/>
        <end position="398"/>
    </location>
</feature>
<comment type="subcellular location">
    <subcellularLocation>
        <location evidence="2 17">Mitochondrion membrane</location>
        <topology evidence="2 17">Multi-pass membrane protein</topology>
    </subcellularLocation>
</comment>
<organism evidence="20">
    <name type="scientific">Xibalbanus tulumensis</name>
    <name type="common">Blind cave remipede</name>
    <name type="synonym">Speleonectes tulumensis</name>
    <dbReference type="NCBI Taxonomy" id="1519145"/>
    <lineage>
        <taxon>Eukaryota</taxon>
        <taxon>Metazoa</taxon>
        <taxon>Ecdysozoa</taxon>
        <taxon>Arthropoda</taxon>
        <taxon>Crustacea</taxon>
        <taxon>Remipedia</taxon>
        <taxon>Nectiopoda</taxon>
        <taxon>Speleonectidae</taxon>
        <taxon>Xibalbanus</taxon>
    </lineage>
</organism>
<evidence type="ECO:0000259" key="18">
    <source>
        <dbReference type="Pfam" id="PF00361"/>
    </source>
</evidence>
<evidence type="ECO:0000256" key="1">
    <source>
        <dbReference type="ARBA" id="ARBA00003257"/>
    </source>
</evidence>
<evidence type="ECO:0000256" key="15">
    <source>
        <dbReference type="ARBA" id="ARBA00023136"/>
    </source>
</evidence>
<comment type="similarity">
    <text evidence="3 17">Belongs to the complex I subunit 4 family.</text>
</comment>
<feature type="transmembrane region" description="Helical" evidence="17">
    <location>
        <begin position="299"/>
        <end position="323"/>
    </location>
</feature>
<evidence type="ECO:0000256" key="16">
    <source>
        <dbReference type="ARBA" id="ARBA00049551"/>
    </source>
</evidence>
<keyword evidence="20" id="KW-0560">Oxidoreductase</keyword>
<feature type="transmembrane region" description="Helical" evidence="17">
    <location>
        <begin position="245"/>
        <end position="266"/>
    </location>
</feature>
<dbReference type="Pfam" id="PF00361">
    <property type="entry name" value="Proton_antipo_M"/>
    <property type="match status" value="1"/>
</dbReference>
<evidence type="ECO:0000256" key="7">
    <source>
        <dbReference type="ARBA" id="ARBA00022660"/>
    </source>
</evidence>
<geneLocation type="mitochondrion" evidence="20"/>
<evidence type="ECO:0000256" key="10">
    <source>
        <dbReference type="ARBA" id="ARBA00022982"/>
    </source>
</evidence>
<feature type="transmembrane region" description="Helical" evidence="17">
    <location>
        <begin position="219"/>
        <end position="239"/>
    </location>
</feature>
<evidence type="ECO:0000256" key="3">
    <source>
        <dbReference type="ARBA" id="ARBA00009025"/>
    </source>
</evidence>
<evidence type="ECO:0000256" key="6">
    <source>
        <dbReference type="ARBA" id="ARBA00022448"/>
    </source>
</evidence>
<keyword evidence="14 17" id="KW-0496">Mitochondrion</keyword>
<feature type="transmembrane region" description="Helical" evidence="17">
    <location>
        <begin position="184"/>
        <end position="207"/>
    </location>
</feature>
<dbReference type="GO" id="GO:0042773">
    <property type="term" value="P:ATP synthesis coupled electron transport"/>
    <property type="evidence" value="ECO:0007669"/>
    <property type="project" value="InterPro"/>
</dbReference>
<comment type="function">
    <text evidence="1">Core subunit of the mitochondrial membrane respiratory chain NADH dehydrogenase (Complex I) that is believed to belong to the minimal assembly required for catalysis. Complex I functions in the transfer of electrons from NADH to the respiratory chain. The immediate electron acceptor for the enzyme is believed to be ubiquinone.</text>
</comment>
<feature type="transmembrane region" description="Helical" evidence="17">
    <location>
        <begin position="7"/>
        <end position="36"/>
    </location>
</feature>
<keyword evidence="13 17" id="KW-0830">Ubiquinone</keyword>
<dbReference type="GO" id="GO:0048039">
    <property type="term" value="F:ubiquinone binding"/>
    <property type="evidence" value="ECO:0007669"/>
    <property type="project" value="TreeGrafter"/>
</dbReference>
<evidence type="ECO:0000256" key="8">
    <source>
        <dbReference type="ARBA" id="ARBA00022692"/>
    </source>
</evidence>
<feature type="domain" description="NADH:quinone oxidoreductase/Mrp antiporter transmembrane" evidence="18">
    <location>
        <begin position="108"/>
        <end position="388"/>
    </location>
</feature>
<dbReference type="InterPro" id="IPR000260">
    <property type="entry name" value="NADH4_N"/>
</dbReference>
<feature type="transmembrane region" description="Helical" evidence="17">
    <location>
        <begin position="273"/>
        <end position="293"/>
    </location>
</feature>
<dbReference type="EMBL" id="AY456190">
    <property type="protein sequence ID" value="AAS00889.1"/>
    <property type="molecule type" value="Genomic_DNA"/>
</dbReference>
<evidence type="ECO:0000256" key="4">
    <source>
        <dbReference type="ARBA" id="ARBA00012944"/>
    </source>
</evidence>
<dbReference type="PANTHER" id="PTHR43507">
    <property type="entry name" value="NADH-UBIQUINONE OXIDOREDUCTASE CHAIN 4"/>
    <property type="match status" value="1"/>
</dbReference>
<gene>
    <name evidence="20" type="primary">nad4</name>
</gene>
<dbReference type="GO" id="GO:0003954">
    <property type="term" value="F:NADH dehydrogenase activity"/>
    <property type="evidence" value="ECO:0007669"/>
    <property type="project" value="TreeGrafter"/>
</dbReference>
<feature type="transmembrane region" description="Helical" evidence="17">
    <location>
        <begin position="144"/>
        <end position="164"/>
    </location>
</feature>
<keyword evidence="6 17" id="KW-0813">Transport</keyword>
<keyword evidence="15 17" id="KW-0472">Membrane</keyword>
<dbReference type="PRINTS" id="PR01437">
    <property type="entry name" value="NUOXDRDTASE4"/>
</dbReference>
<evidence type="ECO:0000256" key="14">
    <source>
        <dbReference type="ARBA" id="ARBA00023128"/>
    </source>
</evidence>
<evidence type="ECO:0000256" key="12">
    <source>
        <dbReference type="ARBA" id="ARBA00023027"/>
    </source>
</evidence>
<feature type="transmembrane region" description="Helical" evidence="17">
    <location>
        <begin position="113"/>
        <end position="132"/>
    </location>
</feature>
<dbReference type="InterPro" id="IPR003918">
    <property type="entry name" value="NADH_UbQ_OxRdtase"/>
</dbReference>
<feature type="transmembrane region" description="Helical" evidence="17">
    <location>
        <begin position="332"/>
        <end position="354"/>
    </location>
</feature>
<keyword evidence="7 17" id="KW-0679">Respiratory chain</keyword>
<evidence type="ECO:0000256" key="11">
    <source>
        <dbReference type="ARBA" id="ARBA00022989"/>
    </source>
</evidence>
<dbReference type="GO" id="GO:0015990">
    <property type="term" value="P:electron transport coupled proton transport"/>
    <property type="evidence" value="ECO:0007669"/>
    <property type="project" value="TreeGrafter"/>
</dbReference>
<reference evidence="20" key="1">
    <citation type="journal article" date="2004" name="Proc. R. Soc. B">
        <title>Phylogenetic position of the Pentastomida and [pan]crustacean relationships.</title>
        <authorList>
            <person name="Lavrov D.V."/>
            <person name="Brown W.M."/>
            <person name="Boore J.L."/>
        </authorList>
    </citation>
    <scope>NUCLEOTIDE SEQUENCE</scope>
</reference>
<dbReference type="GO" id="GO:0031966">
    <property type="term" value="C:mitochondrial membrane"/>
    <property type="evidence" value="ECO:0007669"/>
    <property type="project" value="UniProtKB-SubCell"/>
</dbReference>
<accession>Q6SKY4</accession>
<dbReference type="EC" id="7.1.1.2" evidence="4 17"/>
<feature type="transmembrane region" description="Helical" evidence="17">
    <location>
        <begin position="85"/>
        <end position="107"/>
    </location>
</feature>
<keyword evidence="11 17" id="KW-1133">Transmembrane helix</keyword>
<feature type="transmembrane region" description="Helical" evidence="17">
    <location>
        <begin position="48"/>
        <end position="73"/>
    </location>
</feature>
<feature type="domain" description="NADH:ubiquinone oxidoreductase chain 4 N-terminal" evidence="19">
    <location>
        <begin position="4"/>
        <end position="103"/>
    </location>
</feature>
<evidence type="ECO:0000256" key="13">
    <source>
        <dbReference type="ARBA" id="ARBA00023075"/>
    </source>
</evidence>
<evidence type="ECO:0000259" key="19">
    <source>
        <dbReference type="Pfam" id="PF01059"/>
    </source>
</evidence>
<protein>
    <recommendedName>
        <fullName evidence="5 17">NADH-ubiquinone oxidoreductase chain 4</fullName>
        <ecNumber evidence="4 17">7.1.1.2</ecNumber>
    </recommendedName>
</protein>
<keyword evidence="10 17" id="KW-0249">Electron transport</keyword>
<sequence length="445" mass="49697">MVLLKYIVCLLFLLVCGSSSWFIAQGVLGIIFFLMIGGVLYLDYNVGVGYLFGCDIMGFSLVLLSIWISMLMVMASWEIYSSGKFCSLFLFLVLLLCIILVLCFSTINMLLFYIFFESSIIPILLIISGFGYQPERLQASIYLLMYMVFSSFPLLLGIMGLYSYNMVFQSFTIYLPIGDDVLSVIWSFSLVFAFLVSVPMYVVHVWLPSAHVEAPVSGSMILAGVLLKLGGYGMFRFMIYFECFMLSNLLMSVSLIGGVAVGLVCLRQVDVKCLIAYSSVVHMGVLLGGMFTFKHWGHLGSLLLMIGHGLCSSGLFCLANIVYSRLGSRSMLLSKGVITFMPSMCLWWFMFSILNMSAPPGLSLFGELGLLMSMISWSWIVGCLLFFVLLFSASYSLYMFISLQHGNLGSLNYGGGSGYVSEFLLMFLHWFPLTFMFLLMDVVLL</sequence>
<evidence type="ECO:0000256" key="17">
    <source>
        <dbReference type="RuleBase" id="RU003297"/>
    </source>
</evidence>
<evidence type="ECO:0000313" key="20">
    <source>
        <dbReference type="EMBL" id="AAS00889.1"/>
    </source>
</evidence>
<keyword evidence="9" id="KW-1278">Translocase</keyword>
<comment type="function">
    <text evidence="17">Core subunit of the mitochondrial membrane respiratory chain NADH dehydrogenase (Complex I) which catalyzes electron transfer from NADH through the respiratory chain, using ubiquinone as an electron acceptor. Essential for the catalytic activity and assembly of complex I.</text>
</comment>
<evidence type="ECO:0000256" key="2">
    <source>
        <dbReference type="ARBA" id="ARBA00004225"/>
    </source>
</evidence>
<dbReference type="Pfam" id="PF01059">
    <property type="entry name" value="Oxidored_q5_N"/>
    <property type="match status" value="1"/>
</dbReference>
<keyword evidence="8 17" id="KW-0812">Transmembrane</keyword>
<dbReference type="AlphaFoldDB" id="Q6SKY4"/>
<keyword evidence="12 17" id="KW-0520">NAD</keyword>
<feature type="transmembrane region" description="Helical" evidence="17">
    <location>
        <begin position="419"/>
        <end position="440"/>
    </location>
</feature>
<name>Q6SKY4_XIBTU</name>
<comment type="catalytic activity">
    <reaction evidence="16 17">
        <text>a ubiquinone + NADH + 5 H(+)(in) = a ubiquinol + NAD(+) + 4 H(+)(out)</text>
        <dbReference type="Rhea" id="RHEA:29091"/>
        <dbReference type="Rhea" id="RHEA-COMP:9565"/>
        <dbReference type="Rhea" id="RHEA-COMP:9566"/>
        <dbReference type="ChEBI" id="CHEBI:15378"/>
        <dbReference type="ChEBI" id="CHEBI:16389"/>
        <dbReference type="ChEBI" id="CHEBI:17976"/>
        <dbReference type="ChEBI" id="CHEBI:57540"/>
        <dbReference type="ChEBI" id="CHEBI:57945"/>
        <dbReference type="EC" id="7.1.1.2"/>
    </reaction>
</comment>
<dbReference type="GO" id="GO:0008137">
    <property type="term" value="F:NADH dehydrogenase (ubiquinone) activity"/>
    <property type="evidence" value="ECO:0007669"/>
    <property type="project" value="UniProtKB-UniRule"/>
</dbReference>
<dbReference type="InterPro" id="IPR001750">
    <property type="entry name" value="ND/Mrp_TM"/>
</dbReference>
<evidence type="ECO:0000256" key="9">
    <source>
        <dbReference type="ARBA" id="ARBA00022967"/>
    </source>
</evidence>
<proteinExistence type="inferred from homology"/>